<keyword evidence="1" id="KW-0812">Transmembrane</keyword>
<reference evidence="3 4" key="1">
    <citation type="journal article" date="2015" name="Nature">
        <title>rRNA introns, odd ribosomes, and small enigmatic genomes across a large radiation of phyla.</title>
        <authorList>
            <person name="Brown C.T."/>
            <person name="Hug L.A."/>
            <person name="Thomas B.C."/>
            <person name="Sharon I."/>
            <person name="Castelle C.J."/>
            <person name="Singh A."/>
            <person name="Wilkins M.J."/>
            <person name="Williams K.H."/>
            <person name="Banfield J.F."/>
        </authorList>
    </citation>
    <scope>NUCLEOTIDE SEQUENCE [LARGE SCALE GENOMIC DNA]</scope>
</reference>
<evidence type="ECO:0000313" key="3">
    <source>
        <dbReference type="EMBL" id="KKQ70261.1"/>
    </source>
</evidence>
<feature type="domain" description="EamA" evidence="2">
    <location>
        <begin position="3"/>
        <end position="137"/>
    </location>
</feature>
<evidence type="ECO:0000313" key="4">
    <source>
        <dbReference type="Proteomes" id="UP000034022"/>
    </source>
</evidence>
<dbReference type="EMBL" id="LBUU01000006">
    <property type="protein sequence ID" value="KKQ70261.1"/>
    <property type="molecule type" value="Genomic_DNA"/>
</dbReference>
<dbReference type="Pfam" id="PF00892">
    <property type="entry name" value="EamA"/>
    <property type="match status" value="1"/>
</dbReference>
<comment type="caution">
    <text evidence="3">The sequence shown here is derived from an EMBL/GenBank/DDBJ whole genome shotgun (WGS) entry which is preliminary data.</text>
</comment>
<feature type="transmembrane region" description="Helical" evidence="1">
    <location>
        <begin position="66"/>
        <end position="84"/>
    </location>
</feature>
<evidence type="ECO:0000259" key="2">
    <source>
        <dbReference type="Pfam" id="PF00892"/>
    </source>
</evidence>
<keyword evidence="1" id="KW-1133">Transmembrane helix</keyword>
<feature type="transmembrane region" description="Helical" evidence="1">
    <location>
        <begin position="32"/>
        <end position="54"/>
    </location>
</feature>
<accession>A0A0G0MZI9</accession>
<organism evidence="3 4">
    <name type="scientific">Candidatus Falkowbacteria bacterium GW2011_GWE1_38_31</name>
    <dbReference type="NCBI Taxonomy" id="1618638"/>
    <lineage>
        <taxon>Bacteria</taxon>
        <taxon>Candidatus Falkowiibacteriota</taxon>
    </lineage>
</organism>
<dbReference type="GO" id="GO:0016020">
    <property type="term" value="C:membrane"/>
    <property type="evidence" value="ECO:0007669"/>
    <property type="project" value="InterPro"/>
</dbReference>
<feature type="transmembrane region" description="Helical" evidence="1">
    <location>
        <begin position="121"/>
        <end position="140"/>
    </location>
</feature>
<gene>
    <name evidence="3" type="ORF">US91_C0006G0100</name>
</gene>
<feature type="transmembrane region" description="Helical" evidence="1">
    <location>
        <begin position="90"/>
        <end position="114"/>
    </location>
</feature>
<evidence type="ECO:0000256" key="1">
    <source>
        <dbReference type="SAM" id="Phobius"/>
    </source>
</evidence>
<dbReference type="InterPro" id="IPR000620">
    <property type="entry name" value="EamA_dom"/>
</dbReference>
<keyword evidence="1" id="KW-0472">Membrane</keyword>
<name>A0A0G0MZI9_9BACT</name>
<protein>
    <recommendedName>
        <fullName evidence="2">EamA domain-containing protein</fullName>
    </recommendedName>
</protein>
<dbReference type="Proteomes" id="UP000034022">
    <property type="component" value="Unassembled WGS sequence"/>
</dbReference>
<sequence length="142" mass="14452">MSPGILFAIIAATAFGAWTVFHQQVASKIDYLVGAIIISLTATVLGIVILLPRIKSTVLLSNSKGILFAVLAGICALAIDYFALKSYGTGLAVSVAGPIIIGGSIAVATIIGLFLGESLTLMKVLGLIFVIGGASILATYGN</sequence>
<dbReference type="AlphaFoldDB" id="A0A0G0MZI9"/>
<proteinExistence type="predicted"/>